<sequence>MKFGLISFVLACVVLALGLMFPWSKTIVILGLCYGLASLGVALPARSGQVSFGHAMFACVAAYAVAFVAKAFPAADGLVLILAGTVISTLFAAVTGLFIVRYRGIFFGMLNLAVSMVIVALLGKLYSLTGGTDGIRVDRPAFLGFVTERNEFETILLVFTLVMSLLAGWFYQRFIKSGSGEALLGLKSNETRLEYLGLSAHRVLWVGYVISGLFVSLSGAIFALAQGLVTPDIGSWTRSGELVFITILGGVSHSLGAFVGAAIFEAVKLTASAYMAGVWQLLLGFTLLVVIVVAPDGIIGALEKRKEKKGAQV</sequence>
<evidence type="ECO:0000256" key="4">
    <source>
        <dbReference type="ARBA" id="ARBA00022989"/>
    </source>
</evidence>
<evidence type="ECO:0000256" key="1">
    <source>
        <dbReference type="ARBA" id="ARBA00004651"/>
    </source>
</evidence>
<dbReference type="Proteomes" id="UP000251341">
    <property type="component" value="Unassembled WGS sequence"/>
</dbReference>
<keyword evidence="5 6" id="KW-0472">Membrane</keyword>
<dbReference type="CDD" id="cd06581">
    <property type="entry name" value="TM_PBP1_LivM_like"/>
    <property type="match status" value="1"/>
</dbReference>
<feature type="transmembrane region" description="Helical" evidence="6">
    <location>
        <begin position="152"/>
        <end position="171"/>
    </location>
</feature>
<comment type="caution">
    <text evidence="7">The sequence shown here is derived from an EMBL/GenBank/DDBJ whole genome shotgun (WGS) entry which is preliminary data.</text>
</comment>
<feature type="transmembrane region" description="Helical" evidence="6">
    <location>
        <begin position="203"/>
        <end position="222"/>
    </location>
</feature>
<dbReference type="Pfam" id="PF02653">
    <property type="entry name" value="BPD_transp_2"/>
    <property type="match status" value="1"/>
</dbReference>
<evidence type="ECO:0000313" key="7">
    <source>
        <dbReference type="EMBL" id="PUE60141.1"/>
    </source>
</evidence>
<name>A0A315ESC8_9BURK</name>
<reference evidence="7 8" key="1">
    <citation type="submission" date="2017-04" db="EMBL/GenBank/DDBJ databases">
        <title>Unexpected and diverse lifestyles within the genus Limnohabitans.</title>
        <authorList>
            <person name="Kasalicky V."/>
            <person name="Mehrshad M."/>
            <person name="Andrei S.-A."/>
            <person name="Salcher M."/>
            <person name="Kratochvilova H."/>
            <person name="Simek K."/>
            <person name="Ghai R."/>
        </authorList>
    </citation>
    <scope>NUCLEOTIDE SEQUENCE [LARGE SCALE GENOMIC DNA]</scope>
    <source>
        <strain evidence="7 8">MWH-C5</strain>
    </source>
</reference>
<feature type="transmembrane region" description="Helical" evidence="6">
    <location>
        <begin position="242"/>
        <end position="264"/>
    </location>
</feature>
<evidence type="ECO:0000256" key="5">
    <source>
        <dbReference type="ARBA" id="ARBA00023136"/>
    </source>
</evidence>
<dbReference type="PANTHER" id="PTHR30482">
    <property type="entry name" value="HIGH-AFFINITY BRANCHED-CHAIN AMINO ACID TRANSPORT SYSTEM PERMEASE"/>
    <property type="match status" value="1"/>
</dbReference>
<feature type="transmembrane region" description="Helical" evidence="6">
    <location>
        <begin position="78"/>
        <end position="99"/>
    </location>
</feature>
<gene>
    <name evidence="7" type="ORF">B9Z44_11520</name>
</gene>
<dbReference type="GO" id="GO:0005886">
    <property type="term" value="C:plasma membrane"/>
    <property type="evidence" value="ECO:0007669"/>
    <property type="project" value="UniProtKB-SubCell"/>
</dbReference>
<feature type="transmembrane region" description="Helical" evidence="6">
    <location>
        <begin position="106"/>
        <end position="126"/>
    </location>
</feature>
<comment type="subcellular location">
    <subcellularLocation>
        <location evidence="1">Cell membrane</location>
        <topology evidence="1">Multi-pass membrane protein</topology>
    </subcellularLocation>
</comment>
<dbReference type="InterPro" id="IPR043428">
    <property type="entry name" value="LivM-like"/>
</dbReference>
<evidence type="ECO:0000256" key="3">
    <source>
        <dbReference type="ARBA" id="ARBA00022692"/>
    </source>
</evidence>
<feature type="transmembrane region" description="Helical" evidence="6">
    <location>
        <begin position="28"/>
        <end position="45"/>
    </location>
</feature>
<evidence type="ECO:0000313" key="8">
    <source>
        <dbReference type="Proteomes" id="UP000251341"/>
    </source>
</evidence>
<dbReference type="InterPro" id="IPR001851">
    <property type="entry name" value="ABC_transp_permease"/>
</dbReference>
<dbReference type="GO" id="GO:0015658">
    <property type="term" value="F:branched-chain amino acid transmembrane transporter activity"/>
    <property type="evidence" value="ECO:0007669"/>
    <property type="project" value="InterPro"/>
</dbReference>
<organism evidence="7 8">
    <name type="scientific">Limnohabitans curvus</name>
    <dbReference type="NCBI Taxonomy" id="323423"/>
    <lineage>
        <taxon>Bacteria</taxon>
        <taxon>Pseudomonadati</taxon>
        <taxon>Pseudomonadota</taxon>
        <taxon>Betaproteobacteria</taxon>
        <taxon>Burkholderiales</taxon>
        <taxon>Comamonadaceae</taxon>
        <taxon>Limnohabitans</taxon>
    </lineage>
</organism>
<evidence type="ECO:0000256" key="2">
    <source>
        <dbReference type="ARBA" id="ARBA00022475"/>
    </source>
</evidence>
<keyword evidence="2" id="KW-1003">Cell membrane</keyword>
<dbReference type="EMBL" id="NESP01000001">
    <property type="protein sequence ID" value="PUE60141.1"/>
    <property type="molecule type" value="Genomic_DNA"/>
</dbReference>
<dbReference type="AlphaFoldDB" id="A0A315ESC8"/>
<accession>A0A315ESC8</accession>
<keyword evidence="8" id="KW-1185">Reference proteome</keyword>
<dbReference type="PANTHER" id="PTHR30482:SF17">
    <property type="entry name" value="ABC TRANSPORTER ATP-BINDING PROTEIN"/>
    <property type="match status" value="1"/>
</dbReference>
<protein>
    <submittedName>
        <fullName evidence="7">Branched-chain amino acid ABC transporter permease</fullName>
    </submittedName>
</protein>
<feature type="transmembrane region" description="Helical" evidence="6">
    <location>
        <begin position="52"/>
        <end position="72"/>
    </location>
</feature>
<proteinExistence type="predicted"/>
<evidence type="ECO:0000256" key="6">
    <source>
        <dbReference type="SAM" id="Phobius"/>
    </source>
</evidence>
<keyword evidence="4 6" id="KW-1133">Transmembrane helix</keyword>
<feature type="transmembrane region" description="Helical" evidence="6">
    <location>
        <begin position="276"/>
        <end position="294"/>
    </location>
</feature>
<keyword evidence="3 6" id="KW-0812">Transmembrane</keyword>